<gene>
    <name evidence="1" type="ORF">PHYPA_027762</name>
</gene>
<keyword evidence="3" id="KW-1185">Reference proteome</keyword>
<reference evidence="1 3" key="2">
    <citation type="journal article" date="2018" name="Plant J.">
        <title>The Physcomitrella patens chromosome-scale assembly reveals moss genome structure and evolution.</title>
        <authorList>
            <person name="Lang D."/>
            <person name="Ullrich K.K."/>
            <person name="Murat F."/>
            <person name="Fuchs J."/>
            <person name="Jenkins J."/>
            <person name="Haas F.B."/>
            <person name="Piednoel M."/>
            <person name="Gundlach H."/>
            <person name="Van Bel M."/>
            <person name="Meyberg R."/>
            <person name="Vives C."/>
            <person name="Morata J."/>
            <person name="Symeonidi A."/>
            <person name="Hiss M."/>
            <person name="Muchero W."/>
            <person name="Kamisugi Y."/>
            <person name="Saleh O."/>
            <person name="Blanc G."/>
            <person name="Decker E.L."/>
            <person name="van Gessel N."/>
            <person name="Grimwood J."/>
            <person name="Hayes R.D."/>
            <person name="Graham S.W."/>
            <person name="Gunter L.E."/>
            <person name="McDaniel S.F."/>
            <person name="Hoernstein S.N.W."/>
            <person name="Larsson A."/>
            <person name="Li F.W."/>
            <person name="Perroud P.F."/>
            <person name="Phillips J."/>
            <person name="Ranjan P."/>
            <person name="Rokshar D.S."/>
            <person name="Rothfels C.J."/>
            <person name="Schneider L."/>
            <person name="Shu S."/>
            <person name="Stevenson D.W."/>
            <person name="Thummler F."/>
            <person name="Tillich M."/>
            <person name="Villarreal Aguilar J.C."/>
            <person name="Widiez T."/>
            <person name="Wong G.K."/>
            <person name="Wymore A."/>
            <person name="Zhang Y."/>
            <person name="Zimmer A.D."/>
            <person name="Quatrano R.S."/>
            <person name="Mayer K.F.X."/>
            <person name="Goodstein D."/>
            <person name="Casacuberta J.M."/>
            <person name="Vandepoele K."/>
            <person name="Reski R."/>
            <person name="Cuming A.C."/>
            <person name="Tuskan G.A."/>
            <person name="Maumus F."/>
            <person name="Salse J."/>
            <person name="Schmutz J."/>
            <person name="Rensing S.A."/>
        </authorList>
    </citation>
    <scope>NUCLEOTIDE SEQUENCE [LARGE SCALE GENOMIC DNA]</scope>
    <source>
        <strain evidence="2 3">cv. Gransden 2004</strain>
    </source>
</reference>
<dbReference type="EMBL" id="ABEU02000023">
    <property type="protein sequence ID" value="PNR29070.1"/>
    <property type="molecule type" value="Genomic_DNA"/>
</dbReference>
<reference evidence="1 3" key="1">
    <citation type="journal article" date="2008" name="Science">
        <title>The Physcomitrella genome reveals evolutionary insights into the conquest of land by plants.</title>
        <authorList>
            <person name="Rensing S."/>
            <person name="Lang D."/>
            <person name="Zimmer A."/>
            <person name="Terry A."/>
            <person name="Salamov A."/>
            <person name="Shapiro H."/>
            <person name="Nishiyama T."/>
            <person name="Perroud P.-F."/>
            <person name="Lindquist E."/>
            <person name="Kamisugi Y."/>
            <person name="Tanahashi T."/>
            <person name="Sakakibara K."/>
            <person name="Fujita T."/>
            <person name="Oishi K."/>
            <person name="Shin-I T."/>
            <person name="Kuroki Y."/>
            <person name="Toyoda A."/>
            <person name="Suzuki Y."/>
            <person name="Hashimoto A."/>
            <person name="Yamaguchi K."/>
            <person name="Sugano A."/>
            <person name="Kohara Y."/>
            <person name="Fujiyama A."/>
            <person name="Anterola A."/>
            <person name="Aoki S."/>
            <person name="Ashton N."/>
            <person name="Barbazuk W.B."/>
            <person name="Barker E."/>
            <person name="Bennetzen J."/>
            <person name="Bezanilla M."/>
            <person name="Blankenship R."/>
            <person name="Cho S.H."/>
            <person name="Dutcher S."/>
            <person name="Estelle M."/>
            <person name="Fawcett J.A."/>
            <person name="Gundlach H."/>
            <person name="Hanada K."/>
            <person name="Heyl A."/>
            <person name="Hicks K.A."/>
            <person name="Hugh J."/>
            <person name="Lohr M."/>
            <person name="Mayer K."/>
            <person name="Melkozernov A."/>
            <person name="Murata T."/>
            <person name="Nelson D."/>
            <person name="Pils B."/>
            <person name="Prigge M."/>
            <person name="Reiss B."/>
            <person name="Renner T."/>
            <person name="Rombauts S."/>
            <person name="Rushton P."/>
            <person name="Sanderfoot A."/>
            <person name="Schween G."/>
            <person name="Shiu S.-H."/>
            <person name="Stueber K."/>
            <person name="Theodoulou F.L."/>
            <person name="Tu H."/>
            <person name="Van de Peer Y."/>
            <person name="Verrier P.J."/>
            <person name="Waters E."/>
            <person name="Wood A."/>
            <person name="Yang L."/>
            <person name="Cove D."/>
            <person name="Cuming A."/>
            <person name="Hasebe M."/>
            <person name="Lucas S."/>
            <person name="Mishler D.B."/>
            <person name="Reski R."/>
            <person name="Grigoriev I."/>
            <person name="Quatrano R.S."/>
            <person name="Boore J.L."/>
        </authorList>
    </citation>
    <scope>NUCLEOTIDE SEQUENCE [LARGE SCALE GENOMIC DNA]</scope>
    <source>
        <strain evidence="2 3">cv. Gransden 2004</strain>
    </source>
</reference>
<sequence length="68" mass="7794">MSRTCSLPLRSSCSRWWFHGHLHCHHCVVHSSCWYPDSRKLLLHTPRWKSGAAPLASVLSLVMISLLL</sequence>
<evidence type="ECO:0000313" key="1">
    <source>
        <dbReference type="EMBL" id="PNR29070.1"/>
    </source>
</evidence>
<dbReference type="Proteomes" id="UP000006727">
    <property type="component" value="Chromosome 23"/>
</dbReference>
<protein>
    <submittedName>
        <fullName evidence="1 2">Uncharacterized protein</fullName>
    </submittedName>
</protein>
<reference evidence="2" key="3">
    <citation type="submission" date="2020-12" db="UniProtKB">
        <authorList>
            <consortium name="EnsemblPlants"/>
        </authorList>
    </citation>
    <scope>IDENTIFICATION</scope>
</reference>
<accession>A0A2K1IIH0</accession>
<proteinExistence type="predicted"/>
<dbReference type="Gramene" id="Pp3c23_8140V3.1">
    <property type="protein sequence ID" value="Pp3c23_8140V3.1"/>
    <property type="gene ID" value="Pp3c23_8140"/>
</dbReference>
<organism evidence="1">
    <name type="scientific">Physcomitrium patens</name>
    <name type="common">Spreading-leaved earth moss</name>
    <name type="synonym">Physcomitrella patens</name>
    <dbReference type="NCBI Taxonomy" id="3218"/>
    <lineage>
        <taxon>Eukaryota</taxon>
        <taxon>Viridiplantae</taxon>
        <taxon>Streptophyta</taxon>
        <taxon>Embryophyta</taxon>
        <taxon>Bryophyta</taxon>
        <taxon>Bryophytina</taxon>
        <taxon>Bryopsida</taxon>
        <taxon>Funariidae</taxon>
        <taxon>Funariales</taxon>
        <taxon>Funariaceae</taxon>
        <taxon>Physcomitrium</taxon>
    </lineage>
</organism>
<dbReference type="AlphaFoldDB" id="A0A2K1IIH0"/>
<evidence type="ECO:0000313" key="2">
    <source>
        <dbReference type="EnsemblPlants" id="Pp3c23_8140V3.1"/>
    </source>
</evidence>
<evidence type="ECO:0000313" key="3">
    <source>
        <dbReference type="Proteomes" id="UP000006727"/>
    </source>
</evidence>
<name>A0A2K1IIH0_PHYPA</name>
<dbReference type="InParanoid" id="A0A2K1IIH0"/>
<dbReference type="EnsemblPlants" id="Pp3c23_8140V3.1">
    <property type="protein sequence ID" value="Pp3c23_8140V3.1"/>
    <property type="gene ID" value="Pp3c23_8140"/>
</dbReference>